<evidence type="ECO:0000313" key="2">
    <source>
        <dbReference type="EMBL" id="QDO99334.1"/>
    </source>
</evidence>
<dbReference type="EMBL" id="CP041636">
    <property type="protein sequence ID" value="QDO99334.1"/>
    <property type="molecule type" value="Genomic_DNA"/>
</dbReference>
<dbReference type="PANTHER" id="PTHR34512">
    <property type="entry name" value="CELL SURFACE PROTEIN"/>
    <property type="match status" value="1"/>
</dbReference>
<reference evidence="2 3" key="1">
    <citation type="submission" date="2019-07" db="EMBL/GenBank/DDBJ databases">
        <title>Genome sequencing for Ferrovibrio sp. K5.</title>
        <authorList>
            <person name="Park S.-J."/>
        </authorList>
    </citation>
    <scope>NUCLEOTIDE SEQUENCE [LARGE SCALE GENOMIC DNA]</scope>
    <source>
        <strain evidence="2 3">K5</strain>
    </source>
</reference>
<dbReference type="Proteomes" id="UP000317496">
    <property type="component" value="Chromosome"/>
</dbReference>
<name>A0A516H6C1_9PROT</name>
<feature type="domain" description="Pyrrolo-quinoline quinone repeat" evidence="1">
    <location>
        <begin position="129"/>
        <end position="365"/>
    </location>
</feature>
<evidence type="ECO:0000259" key="1">
    <source>
        <dbReference type="Pfam" id="PF13360"/>
    </source>
</evidence>
<evidence type="ECO:0000313" key="3">
    <source>
        <dbReference type="Proteomes" id="UP000317496"/>
    </source>
</evidence>
<dbReference type="KEGG" id="fer:FNB15_19545"/>
<dbReference type="AlphaFoldDB" id="A0A516H6C1"/>
<dbReference type="InterPro" id="IPR015943">
    <property type="entry name" value="WD40/YVTN_repeat-like_dom_sf"/>
</dbReference>
<dbReference type="PANTHER" id="PTHR34512:SF30">
    <property type="entry name" value="OUTER MEMBRANE PROTEIN ASSEMBLY FACTOR BAMB"/>
    <property type="match status" value="1"/>
</dbReference>
<sequence>MIGTSKQRLAILVVVTLGLAGCDTIGGWFDEERKVEATGERISVLAFDSQLDPDPQLAETPVALPKPWRNAEWPQGGGYPGHAMQHLELGETLRTAWTADLGESADDEQKILSQPVIAGGRVFAMDAAANISAFDAQTGKRLWRVNLTPRKEDSGATGGGLAWHADRLFVATGYGDVVALEPATGRAFWATQLKQPIRGAPTADAGRVFVITYDNQMHALDIERGTELWTHTGIAEQAGFLGAANPAVEGNTVVAPYSSGEILALRADTGVVAWGEQLVRASGRFSQAGALNDINGRPVIDRGRVYAVSQSGRFVALDLRTGERVWERVIPSIQTPWVAGEFIYAITIDSEIICLSRRDGRVKWIRQLRRYEDPKARTNKGVITWWGPVLAGDRLLVASSDERMLSISPYTGDLIGAMSLSDKAAQPPVVADGTVYIVTEDARLTALR</sequence>
<organism evidence="2 3">
    <name type="scientific">Ferrovibrio terrae</name>
    <dbReference type="NCBI Taxonomy" id="2594003"/>
    <lineage>
        <taxon>Bacteria</taxon>
        <taxon>Pseudomonadati</taxon>
        <taxon>Pseudomonadota</taxon>
        <taxon>Alphaproteobacteria</taxon>
        <taxon>Rhodospirillales</taxon>
        <taxon>Rhodospirillaceae</taxon>
        <taxon>Ferrovibrio</taxon>
    </lineage>
</organism>
<dbReference type="InterPro" id="IPR002372">
    <property type="entry name" value="PQQ_rpt_dom"/>
</dbReference>
<dbReference type="InterPro" id="IPR018391">
    <property type="entry name" value="PQQ_b-propeller_rpt"/>
</dbReference>
<dbReference type="Pfam" id="PF13360">
    <property type="entry name" value="PQQ_2"/>
    <property type="match status" value="2"/>
</dbReference>
<dbReference type="Gene3D" id="2.130.10.10">
    <property type="entry name" value="YVTN repeat-like/Quinoprotein amine dehydrogenase"/>
    <property type="match status" value="1"/>
</dbReference>
<dbReference type="SUPFAM" id="SSF50998">
    <property type="entry name" value="Quinoprotein alcohol dehydrogenase-like"/>
    <property type="match status" value="1"/>
</dbReference>
<protein>
    <submittedName>
        <fullName evidence="2">PQQ-binding-like beta-propeller repeat protein</fullName>
    </submittedName>
</protein>
<dbReference type="PROSITE" id="PS51257">
    <property type="entry name" value="PROKAR_LIPOPROTEIN"/>
    <property type="match status" value="1"/>
</dbReference>
<feature type="domain" description="Pyrrolo-quinoline quinone repeat" evidence="1">
    <location>
        <begin position="386"/>
        <end position="447"/>
    </location>
</feature>
<proteinExistence type="predicted"/>
<keyword evidence="3" id="KW-1185">Reference proteome</keyword>
<dbReference type="RefSeq" id="WP_144258330.1">
    <property type="nucleotide sequence ID" value="NZ_CP041636.1"/>
</dbReference>
<accession>A0A516H6C1</accession>
<dbReference type="InterPro" id="IPR011047">
    <property type="entry name" value="Quinoprotein_ADH-like_sf"/>
</dbReference>
<gene>
    <name evidence="2" type="ORF">FNB15_19545</name>
</gene>
<dbReference type="OrthoDB" id="5290752at2"/>
<dbReference type="SMART" id="SM00564">
    <property type="entry name" value="PQQ"/>
    <property type="match status" value="7"/>
</dbReference>